<evidence type="ECO:0000256" key="2">
    <source>
        <dbReference type="SAM" id="SignalP"/>
    </source>
</evidence>
<proteinExistence type="predicted"/>
<evidence type="ECO:0008006" key="5">
    <source>
        <dbReference type="Google" id="ProtNLM"/>
    </source>
</evidence>
<evidence type="ECO:0000313" key="3">
    <source>
        <dbReference type="EMBL" id="CUH79063.1"/>
    </source>
</evidence>
<dbReference type="Proteomes" id="UP000052022">
    <property type="component" value="Unassembled WGS sequence"/>
</dbReference>
<dbReference type="OrthoDB" id="7834608at2"/>
<feature type="region of interest" description="Disordered" evidence="1">
    <location>
        <begin position="187"/>
        <end position="209"/>
    </location>
</feature>
<feature type="signal peptide" evidence="2">
    <location>
        <begin position="1"/>
        <end position="18"/>
    </location>
</feature>
<organism evidence="3 4">
    <name type="scientific">Tritonibacter multivorans</name>
    <dbReference type="NCBI Taxonomy" id="928856"/>
    <lineage>
        <taxon>Bacteria</taxon>
        <taxon>Pseudomonadati</taxon>
        <taxon>Pseudomonadota</taxon>
        <taxon>Alphaproteobacteria</taxon>
        <taxon>Rhodobacterales</taxon>
        <taxon>Paracoccaceae</taxon>
        <taxon>Tritonibacter</taxon>
    </lineage>
</organism>
<dbReference type="RefSeq" id="WP_058290228.1">
    <property type="nucleotide sequence ID" value="NZ_CYSD01000033.1"/>
</dbReference>
<dbReference type="AlphaFoldDB" id="A0A0P1GCC5"/>
<accession>A0A0P1GCC5</accession>
<name>A0A0P1GCC5_9RHOB</name>
<gene>
    <name evidence="3" type="ORF">TRM7557_02183</name>
</gene>
<keyword evidence="2" id="KW-0732">Signal</keyword>
<protein>
    <recommendedName>
        <fullName evidence="5">Lipoprotein</fullName>
    </recommendedName>
</protein>
<evidence type="ECO:0000256" key="1">
    <source>
        <dbReference type="SAM" id="MobiDB-lite"/>
    </source>
</evidence>
<feature type="chain" id="PRO_5006063281" description="Lipoprotein" evidence="2">
    <location>
        <begin position="19"/>
        <end position="209"/>
    </location>
</feature>
<dbReference type="EMBL" id="CYSD01000033">
    <property type="protein sequence ID" value="CUH79063.1"/>
    <property type="molecule type" value="Genomic_DNA"/>
</dbReference>
<dbReference type="PROSITE" id="PS51257">
    <property type="entry name" value="PROKAR_LIPOPROTEIN"/>
    <property type="match status" value="1"/>
</dbReference>
<reference evidence="3 4" key="1">
    <citation type="submission" date="2015-09" db="EMBL/GenBank/DDBJ databases">
        <authorList>
            <consortium name="Swine Surveillance"/>
        </authorList>
    </citation>
    <scope>NUCLEOTIDE SEQUENCE [LARGE SCALE GENOMIC DNA]</scope>
    <source>
        <strain evidence="3 4">CECT 7557</strain>
    </source>
</reference>
<evidence type="ECO:0000313" key="4">
    <source>
        <dbReference type="Proteomes" id="UP000052022"/>
    </source>
</evidence>
<keyword evidence="4" id="KW-1185">Reference proteome</keyword>
<sequence>MFRTLAALALLTLTVACGETQMHEAREDLGEFSARVTYVHTDKARQWPTSRDAEGSEWNAALENALDTRMRRYEGRQQYDVAVTLEGFLLAPAGIPLILSPKSVAVVNVFVYDVEKKEFLAREHQMEIFESTTGQSALLGSGHARTKEEQIQGLSLNIVDKLEEYMAEQHKENGWFDLREGAVPDAADDAAAAPATAPLANAADTPAAG</sequence>
<dbReference type="STRING" id="928856.SAMN04488049_1102"/>